<dbReference type="EMBL" id="JAPTGC010000006">
    <property type="protein sequence ID" value="MCZ0862724.1"/>
    <property type="molecule type" value="Genomic_DNA"/>
</dbReference>
<organism evidence="2 3">
    <name type="scientific">Methanocorpusculum vombati</name>
    <dbReference type="NCBI Taxonomy" id="3002864"/>
    <lineage>
        <taxon>Archaea</taxon>
        <taxon>Methanobacteriati</taxon>
        <taxon>Methanobacteriota</taxon>
        <taxon>Stenosarchaea group</taxon>
        <taxon>Methanomicrobia</taxon>
        <taxon>Methanomicrobiales</taxon>
        <taxon>Methanocorpusculaceae</taxon>
        <taxon>Methanocorpusculum</taxon>
    </lineage>
</organism>
<comment type="caution">
    <text evidence="2">The sequence shown here is derived from an EMBL/GenBank/DDBJ whole genome shotgun (WGS) entry which is preliminary data.</text>
</comment>
<dbReference type="Gene3D" id="2.30.110.10">
    <property type="entry name" value="Electron Transport, Fmn-binding Protein, Chain A"/>
    <property type="match status" value="1"/>
</dbReference>
<dbReference type="PANTHER" id="PTHR40660">
    <property type="entry name" value="5'-PHOSPHATE OXIDASE PUTATIVE DOMAIN-CONTAINING PROTEIN-RELATED"/>
    <property type="match status" value="1"/>
</dbReference>
<dbReference type="Pfam" id="PF01243">
    <property type="entry name" value="PNPOx_N"/>
    <property type="match status" value="1"/>
</dbReference>
<proteinExistence type="predicted"/>
<evidence type="ECO:0000313" key="3">
    <source>
        <dbReference type="Proteomes" id="UP001141336"/>
    </source>
</evidence>
<dbReference type="SUPFAM" id="SSF50475">
    <property type="entry name" value="FMN-binding split barrel"/>
    <property type="match status" value="1"/>
</dbReference>
<dbReference type="InterPro" id="IPR012349">
    <property type="entry name" value="Split_barrel_FMN-bd"/>
</dbReference>
<protein>
    <submittedName>
        <fullName evidence="2">Pyridoxamine 5'-phosphate oxidase family protein</fullName>
    </submittedName>
</protein>
<reference evidence="2" key="1">
    <citation type="submission" date="2022-12" db="EMBL/GenBank/DDBJ databases">
        <title>Isolation and characterisation of novel Methanocorpusculum spp. from native Australian herbivores indicates the genus is ancestrally host-associated.</title>
        <authorList>
            <person name="Volmer J.G."/>
            <person name="Soo R.M."/>
            <person name="Evans P.N."/>
            <person name="Hoedt E.C."/>
            <person name="Astorga Alsina A.L."/>
            <person name="Woodcroft B.J."/>
            <person name="Tyson G.W."/>
            <person name="Hugenholtz P."/>
            <person name="Morrison M."/>
        </authorList>
    </citation>
    <scope>NUCLEOTIDE SEQUENCE</scope>
    <source>
        <strain evidence="2">CW153</strain>
    </source>
</reference>
<dbReference type="Proteomes" id="UP001141336">
    <property type="component" value="Unassembled WGS sequence"/>
</dbReference>
<feature type="domain" description="Pyridoxamine 5'-phosphate oxidase N-terminal" evidence="1">
    <location>
        <begin position="4"/>
        <end position="122"/>
    </location>
</feature>
<dbReference type="PANTHER" id="PTHR40660:SF1">
    <property type="entry name" value="5'-PHOSPHATE OXIDASE PUTATIVE DOMAIN-CONTAINING PROTEIN-RELATED"/>
    <property type="match status" value="1"/>
</dbReference>
<evidence type="ECO:0000259" key="1">
    <source>
        <dbReference type="Pfam" id="PF01243"/>
    </source>
</evidence>
<dbReference type="RefSeq" id="WP_268922980.1">
    <property type="nucleotide sequence ID" value="NZ_JAPTGC010000006.1"/>
</dbReference>
<evidence type="ECO:0000313" key="2">
    <source>
        <dbReference type="EMBL" id="MCZ0862724.1"/>
    </source>
</evidence>
<name>A0ABT4ILT8_9EURY</name>
<accession>A0ABT4ILT8</accession>
<gene>
    <name evidence="2" type="ORF">O0S09_05565</name>
</gene>
<keyword evidence="3" id="KW-1185">Reference proteome</keyword>
<sequence length="134" mass="14495">MVLITEEIKGQIEKVGVCHLITASKSGVPNAAPMGGLWVMDDDTIWIANNFMNKTAANVRENPQAALLVWSREIGNCIQLKGYATLESGTPEHAKMMAMMEAKKPGLPKKELLKLVVKEIYTCMPGPAAGSKIA</sequence>
<dbReference type="InterPro" id="IPR011576">
    <property type="entry name" value="Pyridox_Oxase_N"/>
</dbReference>